<dbReference type="InterPro" id="IPR036390">
    <property type="entry name" value="WH_DNA-bd_sf"/>
</dbReference>
<dbReference type="GO" id="GO:0003700">
    <property type="term" value="F:DNA-binding transcription factor activity"/>
    <property type="evidence" value="ECO:0007669"/>
    <property type="project" value="InterPro"/>
</dbReference>
<dbReference type="Pfam" id="PF00126">
    <property type="entry name" value="HTH_1"/>
    <property type="match status" value="1"/>
</dbReference>
<dbReference type="SUPFAM" id="SSF46785">
    <property type="entry name" value="Winged helix' DNA-binding domain"/>
    <property type="match status" value="1"/>
</dbReference>
<protein>
    <recommendedName>
        <fullName evidence="1">HTH lysR-type domain-containing protein</fullName>
    </recommendedName>
</protein>
<dbReference type="InterPro" id="IPR000847">
    <property type="entry name" value="LysR_HTH_N"/>
</dbReference>
<evidence type="ECO:0000313" key="2">
    <source>
        <dbReference type="EMBL" id="KRM99966.1"/>
    </source>
</evidence>
<name>A0A0R2D7C1_9LACO</name>
<dbReference type="PANTHER" id="PTHR30432:SF1">
    <property type="entry name" value="DNA-BINDING TRANSCRIPTIONAL DUAL REGULATOR MODE"/>
    <property type="match status" value="1"/>
</dbReference>
<evidence type="ECO:0000313" key="3">
    <source>
        <dbReference type="Proteomes" id="UP000051638"/>
    </source>
</evidence>
<dbReference type="STRING" id="1423796.FC24_GL001510"/>
<organism evidence="2 3">
    <name type="scientific">Loigolactobacillus rennini DSM 20253</name>
    <dbReference type="NCBI Taxonomy" id="1423796"/>
    <lineage>
        <taxon>Bacteria</taxon>
        <taxon>Bacillati</taxon>
        <taxon>Bacillota</taxon>
        <taxon>Bacilli</taxon>
        <taxon>Lactobacillales</taxon>
        <taxon>Lactobacillaceae</taxon>
        <taxon>Loigolactobacillus</taxon>
    </lineage>
</organism>
<dbReference type="EMBL" id="AYYI01000004">
    <property type="protein sequence ID" value="KRM99966.1"/>
    <property type="molecule type" value="Genomic_DNA"/>
</dbReference>
<dbReference type="PATRIC" id="fig|1423796.3.peg.1538"/>
<dbReference type="Gene3D" id="1.10.10.10">
    <property type="entry name" value="Winged helix-like DNA-binding domain superfamily/Winged helix DNA-binding domain"/>
    <property type="match status" value="1"/>
</dbReference>
<reference evidence="2 3" key="1">
    <citation type="journal article" date="2015" name="Genome Announc.">
        <title>Expanding the biotechnology potential of lactobacilli through comparative genomics of 213 strains and associated genera.</title>
        <authorList>
            <person name="Sun Z."/>
            <person name="Harris H.M."/>
            <person name="McCann A."/>
            <person name="Guo C."/>
            <person name="Argimon S."/>
            <person name="Zhang W."/>
            <person name="Yang X."/>
            <person name="Jeffery I.B."/>
            <person name="Cooney J.C."/>
            <person name="Kagawa T.F."/>
            <person name="Liu W."/>
            <person name="Song Y."/>
            <person name="Salvetti E."/>
            <person name="Wrobel A."/>
            <person name="Rasinkangas P."/>
            <person name="Parkhill J."/>
            <person name="Rea M.C."/>
            <person name="O'Sullivan O."/>
            <person name="Ritari J."/>
            <person name="Douillard F.P."/>
            <person name="Paul Ross R."/>
            <person name="Yang R."/>
            <person name="Briner A.E."/>
            <person name="Felis G.E."/>
            <person name="de Vos W.M."/>
            <person name="Barrangou R."/>
            <person name="Klaenhammer T.R."/>
            <person name="Caufield P.W."/>
            <person name="Cui Y."/>
            <person name="Zhang H."/>
            <person name="O'Toole P.W."/>
        </authorList>
    </citation>
    <scope>NUCLEOTIDE SEQUENCE [LARGE SCALE GENOMIC DNA]</scope>
    <source>
        <strain evidence="2 3">DSM 20253</strain>
    </source>
</reference>
<dbReference type="PANTHER" id="PTHR30432">
    <property type="entry name" value="TRANSCRIPTIONAL REGULATOR MODE"/>
    <property type="match status" value="1"/>
</dbReference>
<comment type="caution">
    <text evidence="2">The sequence shown here is derived from an EMBL/GenBank/DDBJ whole genome shotgun (WGS) entry which is preliminary data.</text>
</comment>
<dbReference type="AlphaFoldDB" id="A0A0R2D7C1"/>
<gene>
    <name evidence="2" type="ORF">FC24_GL001510</name>
</gene>
<feature type="domain" description="HTH lysR-type" evidence="1">
    <location>
        <begin position="27"/>
        <end position="73"/>
    </location>
</feature>
<dbReference type="InterPro" id="IPR036388">
    <property type="entry name" value="WH-like_DNA-bd_sf"/>
</dbReference>
<sequence length="127" mass="14137">MMQREFDYQLTLRLKRHGVFFGPGVVEVLQLVGQYGSLNAAAQKMGMSYNKAWRIIHHAEKQWAIPLITSSVGGANGGGTQLAPAAKVLIQRYLAFEAAAQQQVDQLFSHYFADIKIGMSEAQMHEK</sequence>
<dbReference type="Proteomes" id="UP000051638">
    <property type="component" value="Unassembled WGS sequence"/>
</dbReference>
<evidence type="ECO:0000259" key="1">
    <source>
        <dbReference type="Pfam" id="PF00126"/>
    </source>
</evidence>
<keyword evidence="3" id="KW-1185">Reference proteome</keyword>
<accession>A0A0R2D7C1</accession>
<dbReference type="InterPro" id="IPR051815">
    <property type="entry name" value="Molybdate_resp_trans_reg"/>
</dbReference>
<proteinExistence type="predicted"/>